<accession>A0A1X2EE59</accession>
<name>A0A1X2EE59_9MYCO</name>
<sequence length="209" mass="22133">MPGVDIDRDPAHTEAQHELAKPIYASERGHSVTDWLNQAVDRLLARTAEIPGAGFTVAVVAVLLVVAVLIAIRVARRTMRSGRTDHALFEAGGYSAAECRAAAEKAAAEGDWSLAIRQRLRALARGLEETGTLNPLPGRTANELARDAGAALPGAADELGRAATVFNDVTYGERPGTEAGYRQITELDNRLRVQPPSRPVPAGAGPASR</sequence>
<evidence type="ECO:0000259" key="3">
    <source>
        <dbReference type="Pfam" id="PF13559"/>
    </source>
</evidence>
<keyword evidence="2" id="KW-1133">Transmembrane helix</keyword>
<dbReference type="Pfam" id="PF13559">
    <property type="entry name" value="DUF4129"/>
    <property type="match status" value="1"/>
</dbReference>
<dbReference type="OrthoDB" id="3389322at2"/>
<keyword evidence="2" id="KW-0472">Membrane</keyword>
<organism evidence="4 5">
    <name type="scientific">Mycolicibacillus trivialis</name>
    <dbReference type="NCBI Taxonomy" id="1798"/>
    <lineage>
        <taxon>Bacteria</taxon>
        <taxon>Bacillati</taxon>
        <taxon>Actinomycetota</taxon>
        <taxon>Actinomycetes</taxon>
        <taxon>Mycobacteriales</taxon>
        <taxon>Mycobacteriaceae</taxon>
        <taxon>Mycolicibacillus</taxon>
    </lineage>
</organism>
<feature type="transmembrane region" description="Helical" evidence="2">
    <location>
        <begin position="53"/>
        <end position="75"/>
    </location>
</feature>
<evidence type="ECO:0000256" key="1">
    <source>
        <dbReference type="SAM" id="MobiDB-lite"/>
    </source>
</evidence>
<proteinExistence type="predicted"/>
<comment type="caution">
    <text evidence="4">The sequence shown here is derived from an EMBL/GenBank/DDBJ whole genome shotgun (WGS) entry which is preliminary data.</text>
</comment>
<evidence type="ECO:0000256" key="2">
    <source>
        <dbReference type="SAM" id="Phobius"/>
    </source>
</evidence>
<protein>
    <recommendedName>
        <fullName evidence="3">Protein-glutamine gamma-glutamyltransferase-like C-terminal domain-containing protein</fullName>
    </recommendedName>
</protein>
<keyword evidence="5" id="KW-1185">Reference proteome</keyword>
<dbReference type="STRING" id="1798.AWC30_01100"/>
<feature type="region of interest" description="Disordered" evidence="1">
    <location>
        <begin position="187"/>
        <end position="209"/>
    </location>
</feature>
<reference evidence="4 5" key="1">
    <citation type="submission" date="2016-01" db="EMBL/GenBank/DDBJ databases">
        <title>The new phylogeny of the genus Mycobacterium.</title>
        <authorList>
            <person name="Tarcisio F."/>
            <person name="Conor M."/>
            <person name="Antonella G."/>
            <person name="Elisabetta G."/>
            <person name="Giulia F.S."/>
            <person name="Sara T."/>
            <person name="Anna F."/>
            <person name="Clotilde B."/>
            <person name="Roberto B."/>
            <person name="Veronica D.S."/>
            <person name="Fabio R."/>
            <person name="Monica P."/>
            <person name="Olivier J."/>
            <person name="Enrico T."/>
            <person name="Nicola S."/>
        </authorList>
    </citation>
    <scope>NUCLEOTIDE SEQUENCE [LARGE SCALE GENOMIC DNA]</scope>
    <source>
        <strain evidence="4 5">DSM 44153</strain>
    </source>
</reference>
<gene>
    <name evidence="4" type="ORF">AWC30_01100</name>
</gene>
<evidence type="ECO:0000313" key="4">
    <source>
        <dbReference type="EMBL" id="ORW98914.1"/>
    </source>
</evidence>
<feature type="domain" description="Protein-glutamine gamma-glutamyltransferase-like C-terminal" evidence="3">
    <location>
        <begin position="120"/>
        <end position="187"/>
    </location>
</feature>
<dbReference type="EMBL" id="LQPZ01000054">
    <property type="protein sequence ID" value="ORW98914.1"/>
    <property type="molecule type" value="Genomic_DNA"/>
</dbReference>
<dbReference type="InterPro" id="IPR025403">
    <property type="entry name" value="TgpA-like_C"/>
</dbReference>
<dbReference type="AlphaFoldDB" id="A0A1X2EE59"/>
<dbReference type="Proteomes" id="UP000193090">
    <property type="component" value="Unassembled WGS sequence"/>
</dbReference>
<dbReference type="RefSeq" id="WP_085111438.1">
    <property type="nucleotide sequence ID" value="NZ_JACKSN010000095.1"/>
</dbReference>
<keyword evidence="2" id="KW-0812">Transmembrane</keyword>
<evidence type="ECO:0000313" key="5">
    <source>
        <dbReference type="Proteomes" id="UP000193090"/>
    </source>
</evidence>